<keyword evidence="3 4" id="KW-0012">Acyltransferase</keyword>
<keyword evidence="4" id="KW-1208">Phospholipid metabolism</keyword>
<proteinExistence type="inferred from homology"/>
<evidence type="ECO:0000256" key="5">
    <source>
        <dbReference type="SAM" id="Phobius"/>
    </source>
</evidence>
<feature type="transmembrane region" description="Helical" evidence="5">
    <location>
        <begin position="111"/>
        <end position="136"/>
    </location>
</feature>
<evidence type="ECO:0000256" key="3">
    <source>
        <dbReference type="ARBA" id="ARBA00023315"/>
    </source>
</evidence>
<dbReference type="Proteomes" id="UP000663760">
    <property type="component" value="Chromosome 7"/>
</dbReference>
<dbReference type="PANTHER" id="PTHR10434">
    <property type="entry name" value="1-ACYL-SN-GLYCEROL-3-PHOSPHATE ACYLTRANSFERASE"/>
    <property type="match status" value="1"/>
</dbReference>
<keyword evidence="4" id="KW-0443">Lipid metabolism</keyword>
<dbReference type="GO" id="GO:0006654">
    <property type="term" value="P:phosphatidic acid biosynthetic process"/>
    <property type="evidence" value="ECO:0007669"/>
    <property type="project" value="TreeGrafter"/>
</dbReference>
<dbReference type="SUPFAM" id="SSF69593">
    <property type="entry name" value="Glycerol-3-phosphate (1)-acyltransferase"/>
    <property type="match status" value="1"/>
</dbReference>
<dbReference type="SMART" id="SM00563">
    <property type="entry name" value="PlsC"/>
    <property type="match status" value="1"/>
</dbReference>
<dbReference type="Pfam" id="PF01553">
    <property type="entry name" value="Acyltransferase"/>
    <property type="match status" value="1"/>
</dbReference>
<evidence type="ECO:0000259" key="6">
    <source>
        <dbReference type="SMART" id="SM00563"/>
    </source>
</evidence>
<dbReference type="GO" id="GO:0003841">
    <property type="term" value="F:1-acylglycerol-3-phosphate O-acyltransferase activity"/>
    <property type="evidence" value="ECO:0007669"/>
    <property type="project" value="UniProtKB-UniRule"/>
</dbReference>
<dbReference type="NCBIfam" id="TIGR00530">
    <property type="entry name" value="AGP_acyltrn"/>
    <property type="match status" value="1"/>
</dbReference>
<keyword evidence="5" id="KW-1133">Transmembrane helix</keyword>
<evidence type="ECO:0000256" key="2">
    <source>
        <dbReference type="ARBA" id="ARBA00022679"/>
    </source>
</evidence>
<accession>A0A7I8KT15</accession>
<dbReference type="EMBL" id="LR746270">
    <property type="protein sequence ID" value="CAA7400125.1"/>
    <property type="molecule type" value="Genomic_DNA"/>
</dbReference>
<dbReference type="InterPro" id="IPR002123">
    <property type="entry name" value="Plipid/glycerol_acylTrfase"/>
</dbReference>
<dbReference type="PANTHER" id="PTHR10434:SF60">
    <property type="entry name" value="1-ACYL-SN-GLYCEROL-3-PHOSPHATE ACYLTRANSFERASE LPAT1, CHLOROPLASTIC"/>
    <property type="match status" value="1"/>
</dbReference>
<evidence type="ECO:0000256" key="1">
    <source>
        <dbReference type="ARBA" id="ARBA00008655"/>
    </source>
</evidence>
<keyword evidence="4" id="KW-0444">Lipid biosynthesis</keyword>
<comment type="similarity">
    <text evidence="1 4">Belongs to the 1-acyl-sn-glycerol-3-phosphate acyltransferase family.</text>
</comment>
<evidence type="ECO:0000313" key="8">
    <source>
        <dbReference type="Proteomes" id="UP000663760"/>
    </source>
</evidence>
<sequence length="343" mass="37710">MGSLTLLRPPQRSLLLPASRRVSAVAAAVKTRRGISGRSQVFFFGVSCGGPEGNAFFVRLSVDPPSWKRYQIKRRGSLVSYGTSATAGSPDFSALPVTGFQLSSRIRGVCFYAMTAATAIILFLAMMVAHPFVLLFDRYQRKAQHWIAMMWAWLTVFPFYRIEFEGLENLPPNDVPAVYVSNHQSFLDIYTLLTLGKSFKFISKRSVFLFPIIGWAMFLLGTIPIRRMDTKSQMDCLKRCIELVKKGTSVYFFPEGTRSKDGILGAFKKGAFSVAARTGAPIVPITLMGTGGLMPSGMEGFLNSGDVKVVIHKPVQGNNADKLCGDARSTIADTLLLHGYGVH</sequence>
<organism evidence="7 8">
    <name type="scientific">Spirodela intermedia</name>
    <name type="common">Intermediate duckweed</name>
    <dbReference type="NCBI Taxonomy" id="51605"/>
    <lineage>
        <taxon>Eukaryota</taxon>
        <taxon>Viridiplantae</taxon>
        <taxon>Streptophyta</taxon>
        <taxon>Embryophyta</taxon>
        <taxon>Tracheophyta</taxon>
        <taxon>Spermatophyta</taxon>
        <taxon>Magnoliopsida</taxon>
        <taxon>Liliopsida</taxon>
        <taxon>Araceae</taxon>
        <taxon>Lemnoideae</taxon>
        <taxon>Spirodela</taxon>
    </lineage>
</organism>
<feature type="transmembrane region" description="Helical" evidence="5">
    <location>
        <begin position="207"/>
        <end position="225"/>
    </location>
</feature>
<dbReference type="InterPro" id="IPR004552">
    <property type="entry name" value="AGP_acyltrans"/>
</dbReference>
<keyword evidence="5" id="KW-0812">Transmembrane</keyword>
<comment type="domain">
    <text evidence="4">The HXXXXD motif is essential for acyltransferase activity and may constitute the binding site for the phosphate moiety of the glycerol-3-phosphate.</text>
</comment>
<keyword evidence="2 4" id="KW-0808">Transferase</keyword>
<feature type="domain" description="Phospholipid/glycerol acyltransferase" evidence="6">
    <location>
        <begin position="177"/>
        <end position="290"/>
    </location>
</feature>
<dbReference type="AlphaFoldDB" id="A0A7I8KT15"/>
<comment type="catalytic activity">
    <reaction evidence="4">
        <text>a 1-acyl-sn-glycero-3-phosphate + an acyl-CoA = a 1,2-diacyl-sn-glycero-3-phosphate + CoA</text>
        <dbReference type="Rhea" id="RHEA:19709"/>
        <dbReference type="ChEBI" id="CHEBI:57287"/>
        <dbReference type="ChEBI" id="CHEBI:57970"/>
        <dbReference type="ChEBI" id="CHEBI:58342"/>
        <dbReference type="ChEBI" id="CHEBI:58608"/>
        <dbReference type="EC" id="2.3.1.51"/>
    </reaction>
</comment>
<evidence type="ECO:0000313" key="7">
    <source>
        <dbReference type="EMBL" id="CAA7400125.1"/>
    </source>
</evidence>
<dbReference type="OrthoDB" id="417078at2759"/>
<name>A0A7I8KT15_SPIIN</name>
<dbReference type="CDD" id="cd07989">
    <property type="entry name" value="LPLAT_AGPAT-like"/>
    <property type="match status" value="1"/>
</dbReference>
<dbReference type="EC" id="2.3.1.51" evidence="4"/>
<keyword evidence="8" id="KW-1185">Reference proteome</keyword>
<evidence type="ECO:0000256" key="4">
    <source>
        <dbReference type="RuleBase" id="RU361267"/>
    </source>
</evidence>
<keyword evidence="4" id="KW-0594">Phospholipid biosynthesis</keyword>
<protein>
    <recommendedName>
        <fullName evidence="4">1-acyl-sn-glycerol-3-phosphate acyltransferase</fullName>
        <ecNumber evidence="4">2.3.1.51</ecNumber>
    </recommendedName>
</protein>
<keyword evidence="5" id="KW-0472">Membrane</keyword>
<gene>
    <name evidence="7" type="ORF">SI8410_07010795</name>
</gene>
<reference evidence="7" key="1">
    <citation type="submission" date="2020-02" db="EMBL/GenBank/DDBJ databases">
        <authorList>
            <person name="Scholz U."/>
            <person name="Mascher M."/>
            <person name="Fiebig A."/>
        </authorList>
    </citation>
    <scope>NUCLEOTIDE SEQUENCE</scope>
</reference>
<dbReference type="GO" id="GO:0016020">
    <property type="term" value="C:membrane"/>
    <property type="evidence" value="ECO:0007669"/>
    <property type="project" value="InterPro"/>
</dbReference>